<reference evidence="2 3" key="1">
    <citation type="submission" date="2019-08" db="EMBL/GenBank/DDBJ databases">
        <title>The genome of the soybean aphid Biotype 1, its phylome, world population structure and adaptation to the North American continent.</title>
        <authorList>
            <person name="Giordano R."/>
            <person name="Donthu R.K."/>
            <person name="Hernandez A.G."/>
            <person name="Wright C.L."/>
            <person name="Zimin A.V."/>
        </authorList>
    </citation>
    <scope>NUCLEOTIDE SEQUENCE [LARGE SCALE GENOMIC DNA]</scope>
    <source>
        <tissue evidence="2">Whole aphids</tissue>
    </source>
</reference>
<evidence type="ECO:0000313" key="3">
    <source>
        <dbReference type="Proteomes" id="UP000475862"/>
    </source>
</evidence>
<sequence length="183" mass="21560">MRPLKNVAVRYKSNSNVFFISNKLTCADINELTWFIKDMLVDIQGRERISIQLSTFKYFSIKRANSFAIRFSTAEQSLSGPVAFSVYVVIASRCEPFFSSSSVLNISIRNRLELANTARHKNIIFILMDSNCLYYIVPMLDILYLLCWGLSRFYYFQKKNYNVQRNKYSIDNAEKHMLRLWLR</sequence>
<keyword evidence="1" id="KW-1133">Transmembrane helix</keyword>
<dbReference type="EMBL" id="VYZN01000025">
    <property type="protein sequence ID" value="KAE9535763.1"/>
    <property type="molecule type" value="Genomic_DNA"/>
</dbReference>
<evidence type="ECO:0000313" key="2">
    <source>
        <dbReference type="EMBL" id="KAE9535763.1"/>
    </source>
</evidence>
<dbReference type="AlphaFoldDB" id="A0A6G0TNW7"/>
<organism evidence="2 3">
    <name type="scientific">Aphis glycines</name>
    <name type="common">Soybean aphid</name>
    <dbReference type="NCBI Taxonomy" id="307491"/>
    <lineage>
        <taxon>Eukaryota</taxon>
        <taxon>Metazoa</taxon>
        <taxon>Ecdysozoa</taxon>
        <taxon>Arthropoda</taxon>
        <taxon>Hexapoda</taxon>
        <taxon>Insecta</taxon>
        <taxon>Pterygota</taxon>
        <taxon>Neoptera</taxon>
        <taxon>Paraneoptera</taxon>
        <taxon>Hemiptera</taxon>
        <taxon>Sternorrhyncha</taxon>
        <taxon>Aphidomorpha</taxon>
        <taxon>Aphidoidea</taxon>
        <taxon>Aphididae</taxon>
        <taxon>Aphidini</taxon>
        <taxon>Aphis</taxon>
        <taxon>Aphis</taxon>
    </lineage>
</organism>
<dbReference type="Proteomes" id="UP000475862">
    <property type="component" value="Unassembled WGS sequence"/>
</dbReference>
<keyword evidence="1" id="KW-0812">Transmembrane</keyword>
<keyword evidence="1" id="KW-0472">Membrane</keyword>
<accession>A0A6G0TNW7</accession>
<evidence type="ECO:0000256" key="1">
    <source>
        <dbReference type="SAM" id="Phobius"/>
    </source>
</evidence>
<proteinExistence type="predicted"/>
<comment type="caution">
    <text evidence="2">The sequence shown here is derived from an EMBL/GenBank/DDBJ whole genome shotgun (WGS) entry which is preliminary data.</text>
</comment>
<keyword evidence="3" id="KW-1185">Reference proteome</keyword>
<name>A0A6G0TNW7_APHGL</name>
<gene>
    <name evidence="2" type="ORF">AGLY_007664</name>
</gene>
<feature type="transmembrane region" description="Helical" evidence="1">
    <location>
        <begin position="133"/>
        <end position="155"/>
    </location>
</feature>
<protein>
    <submittedName>
        <fullName evidence="2">Uncharacterized protein</fullName>
    </submittedName>
</protein>